<dbReference type="FunFam" id="1.20.120.230:FF:000010">
    <property type="entry name" value="Vinculin a"/>
    <property type="match status" value="1"/>
</dbReference>
<dbReference type="GO" id="GO:0007155">
    <property type="term" value="P:cell adhesion"/>
    <property type="evidence" value="ECO:0007669"/>
    <property type="project" value="UniProtKB-KW"/>
</dbReference>
<keyword evidence="11" id="KW-0472">Membrane</keyword>
<sequence>MPPALQRVETSSRLLEDACHMLKGDPYSVPARKKLIDGARGILQGTSALLLCFDESEVRKIIRGCRKVLDYLAVAEVIESIDDLAQFVKDITPWLSRVSSDVSNRQAELTHQVHRDILCRCLDQIRTLSPILICAMKIFIQIGQDQQRGQAEAAENRNYLAQRMTDEMHEIIRVLQLTTYDEDEWDADNVTVMRKALSAAKSLLTAALDWLGDPRARPGAVGEKAIRRILDYADRIASRALPEDSYAIKRSISEIQSLTDAICELRNQGRYDNEGLAVSCAQKLKELVGTKHSSGMLPDALMNAHRMGGANPAHTAAGRLEQALRWLDNPGVDDGGLGLRAMKLMTEDARRLADRLNPQDRSHLLGLCSDIDRLANQLADLERRGLGNTPEANAIRQQLKDKLRELADFMKKILTDRVVEDFADITTPLKQFVEAVHAEPHAPNREGNFADKSDRLRQHAGSMTSTARLVATCGPCKSKNTIEAIVDTAEKVDQMTPQLVNAGKIRLHNQTDSAEQHFENLHRQYADALHRLRSHVDDAIDTGEFVRASENAMRRYTNRCEDAIANSYPQGMVDNTSQIARLGNRVLMAAQNEADNSEEPAYCDRVNSAANQVRAAIPPMVTQAKQVAMSPRDTGASNAWRNANDRLLDSVKAQSSQVIRTVPPQAPTPPVVHNKMIIREEIPAPPRPPPPVEISPPPRPPPPPEYDDEEETRAFWERYPLPQASHQPILSAAHSLHNELKQWSSQENEIVAAAKRMAILMARLSQLVRGEGGTKKDLIECAKAIADSSEEVTRLAVQLARLCTDLKMRMALLQMAERIPTIATQLKVCSTVKSTMFGTSSSEEDIEAMEQLAHNAQNLMLAVKDTVRAAEAASIKIKTNSGLRLRWIRKPMWSNF</sequence>
<keyword evidence="7" id="KW-0963">Cytoplasm</keyword>
<keyword evidence="10" id="KW-0965">Cell junction</keyword>
<dbReference type="EMBL" id="JOJR01000388">
    <property type="protein sequence ID" value="RCN38594.1"/>
    <property type="molecule type" value="Genomic_DNA"/>
</dbReference>
<gene>
    <name evidence="16" type="ORF">ANCCAN_15502</name>
</gene>
<keyword evidence="6" id="KW-1003">Cell membrane</keyword>
<evidence type="ECO:0000256" key="12">
    <source>
        <dbReference type="ARBA" id="ARBA00023203"/>
    </source>
</evidence>
<feature type="coiled-coil region" evidence="14">
    <location>
        <begin position="364"/>
        <end position="412"/>
    </location>
</feature>
<keyword evidence="14" id="KW-0175">Coiled coil</keyword>
<evidence type="ECO:0000256" key="6">
    <source>
        <dbReference type="ARBA" id="ARBA00022475"/>
    </source>
</evidence>
<dbReference type="SUPFAM" id="SSF47220">
    <property type="entry name" value="alpha-catenin/vinculin-like"/>
    <property type="match status" value="6"/>
</dbReference>
<reference evidence="16 17" key="1">
    <citation type="submission" date="2014-10" db="EMBL/GenBank/DDBJ databases">
        <title>Draft genome of the hookworm Ancylostoma caninum.</title>
        <authorList>
            <person name="Mitreva M."/>
        </authorList>
    </citation>
    <scope>NUCLEOTIDE SEQUENCE [LARGE SCALE GENOMIC DNA]</scope>
    <source>
        <strain evidence="16 17">Baltimore</strain>
    </source>
</reference>
<keyword evidence="12" id="KW-0009">Actin-binding</keyword>
<evidence type="ECO:0000256" key="4">
    <source>
        <dbReference type="ARBA" id="ARBA00008376"/>
    </source>
</evidence>
<keyword evidence="13" id="KW-0206">Cytoskeleton</keyword>
<dbReference type="STRING" id="29170.A0A368G2C0"/>
<name>A0A368G2C0_ANCCA</name>
<dbReference type="AlphaFoldDB" id="A0A368G2C0"/>
<keyword evidence="17" id="KW-1185">Reference proteome</keyword>
<feature type="region of interest" description="Disordered" evidence="15">
    <location>
        <begin position="681"/>
        <end position="711"/>
    </location>
</feature>
<organism evidence="16 17">
    <name type="scientific">Ancylostoma caninum</name>
    <name type="common">Dog hookworm</name>
    <dbReference type="NCBI Taxonomy" id="29170"/>
    <lineage>
        <taxon>Eukaryota</taxon>
        <taxon>Metazoa</taxon>
        <taxon>Ecdysozoa</taxon>
        <taxon>Nematoda</taxon>
        <taxon>Chromadorea</taxon>
        <taxon>Rhabditida</taxon>
        <taxon>Rhabditina</taxon>
        <taxon>Rhabditomorpha</taxon>
        <taxon>Strongyloidea</taxon>
        <taxon>Ancylostomatidae</taxon>
        <taxon>Ancylostomatinae</taxon>
        <taxon>Ancylostoma</taxon>
    </lineage>
</organism>
<proteinExistence type="inferred from homology"/>
<evidence type="ECO:0000256" key="15">
    <source>
        <dbReference type="SAM" id="MobiDB-lite"/>
    </source>
</evidence>
<evidence type="ECO:0000256" key="10">
    <source>
        <dbReference type="ARBA" id="ARBA00022949"/>
    </source>
</evidence>
<keyword evidence="9" id="KW-0130">Cell adhesion</keyword>
<evidence type="ECO:0000256" key="2">
    <source>
        <dbReference type="ARBA" id="ARBA00004413"/>
    </source>
</evidence>
<evidence type="ECO:0000256" key="1">
    <source>
        <dbReference type="ARBA" id="ARBA00004245"/>
    </source>
</evidence>
<evidence type="ECO:0000256" key="5">
    <source>
        <dbReference type="ARBA" id="ARBA00014125"/>
    </source>
</evidence>
<dbReference type="InterPro" id="IPR017997">
    <property type="entry name" value="Vinculin"/>
</dbReference>
<dbReference type="GO" id="GO:0005912">
    <property type="term" value="C:adherens junction"/>
    <property type="evidence" value="ECO:0007669"/>
    <property type="project" value="UniProtKB-SubCell"/>
</dbReference>
<evidence type="ECO:0000313" key="16">
    <source>
        <dbReference type="EMBL" id="RCN38594.1"/>
    </source>
</evidence>
<comment type="caution">
    <text evidence="16">The sequence shown here is derived from an EMBL/GenBank/DDBJ whole genome shotgun (WGS) entry which is preliminary data.</text>
</comment>
<evidence type="ECO:0000256" key="3">
    <source>
        <dbReference type="ARBA" id="ARBA00004536"/>
    </source>
</evidence>
<protein>
    <recommendedName>
        <fullName evidence="5">Vinculin</fullName>
    </recommendedName>
</protein>
<dbReference type="GO" id="GO:0005198">
    <property type="term" value="F:structural molecule activity"/>
    <property type="evidence" value="ECO:0007669"/>
    <property type="project" value="InterPro"/>
</dbReference>
<evidence type="ECO:0000256" key="11">
    <source>
        <dbReference type="ARBA" id="ARBA00023136"/>
    </source>
</evidence>
<dbReference type="Proteomes" id="UP000252519">
    <property type="component" value="Unassembled WGS sequence"/>
</dbReference>
<dbReference type="PRINTS" id="PR00806">
    <property type="entry name" value="VINCULIN"/>
</dbReference>
<evidence type="ECO:0000256" key="14">
    <source>
        <dbReference type="SAM" id="Coils"/>
    </source>
</evidence>
<feature type="compositionally biased region" description="Pro residues" evidence="15">
    <location>
        <begin position="683"/>
        <end position="704"/>
    </location>
</feature>
<dbReference type="PANTHER" id="PTHR46180">
    <property type="entry name" value="VINCULIN"/>
    <property type="match status" value="1"/>
</dbReference>
<comment type="similarity">
    <text evidence="4">Belongs to the vinculin/alpha-catenin family.</text>
</comment>
<evidence type="ECO:0000256" key="7">
    <source>
        <dbReference type="ARBA" id="ARBA00022490"/>
    </source>
</evidence>
<dbReference type="GO" id="GO:0015629">
    <property type="term" value="C:actin cytoskeleton"/>
    <property type="evidence" value="ECO:0007669"/>
    <property type="project" value="InterPro"/>
</dbReference>
<evidence type="ECO:0000256" key="8">
    <source>
        <dbReference type="ARBA" id="ARBA00022737"/>
    </source>
</evidence>
<dbReference type="GO" id="GO:0005886">
    <property type="term" value="C:plasma membrane"/>
    <property type="evidence" value="ECO:0007669"/>
    <property type="project" value="UniProtKB-SubCell"/>
</dbReference>
<dbReference type="InterPro" id="IPR000633">
    <property type="entry name" value="Vinculin_CS"/>
</dbReference>
<dbReference type="Pfam" id="PF01044">
    <property type="entry name" value="Vinculin"/>
    <property type="match status" value="1"/>
</dbReference>
<dbReference type="PROSITE" id="PS00664">
    <property type="entry name" value="VINCULIN_2"/>
    <property type="match status" value="2"/>
</dbReference>
<dbReference type="InterPro" id="IPR006077">
    <property type="entry name" value="Vinculin/catenin"/>
</dbReference>
<comment type="subcellular location">
    <subcellularLocation>
        <location evidence="3">Cell junction</location>
        <location evidence="3">Adherens junction</location>
    </subcellularLocation>
    <subcellularLocation>
        <location evidence="2">Cell membrane</location>
        <topology evidence="2">Peripheral membrane protein</topology>
        <orientation evidence="2">Cytoplasmic side</orientation>
    </subcellularLocation>
    <subcellularLocation>
        <location evidence="1">Cytoplasm</location>
        <location evidence="1">Cytoskeleton</location>
    </subcellularLocation>
</comment>
<dbReference type="Gene3D" id="1.20.120.810">
    <property type="entry name" value="Vinculin, Vh2 four-helix bundle"/>
    <property type="match status" value="2"/>
</dbReference>
<evidence type="ECO:0000313" key="17">
    <source>
        <dbReference type="Proteomes" id="UP000252519"/>
    </source>
</evidence>
<keyword evidence="8" id="KW-0677">Repeat</keyword>
<dbReference type="InterPro" id="IPR036723">
    <property type="entry name" value="Alpha-catenin/vinculin-like_sf"/>
</dbReference>
<accession>A0A368G2C0</accession>
<dbReference type="OrthoDB" id="29742at2759"/>
<evidence type="ECO:0000256" key="9">
    <source>
        <dbReference type="ARBA" id="ARBA00022889"/>
    </source>
</evidence>
<dbReference type="GO" id="GO:0051015">
    <property type="term" value="F:actin filament binding"/>
    <property type="evidence" value="ECO:0007669"/>
    <property type="project" value="InterPro"/>
</dbReference>
<dbReference type="Gene3D" id="1.20.120.230">
    <property type="entry name" value="Alpha-catenin/vinculin-like"/>
    <property type="match status" value="4"/>
</dbReference>
<evidence type="ECO:0000256" key="13">
    <source>
        <dbReference type="ARBA" id="ARBA00023212"/>
    </source>
</evidence>